<evidence type="ECO:0000259" key="2">
    <source>
        <dbReference type="Pfam" id="PF13449"/>
    </source>
</evidence>
<evidence type="ECO:0000313" key="4">
    <source>
        <dbReference type="Proteomes" id="UP000563898"/>
    </source>
</evidence>
<reference evidence="3 4" key="1">
    <citation type="submission" date="2020-04" db="EMBL/GenBank/DDBJ databases">
        <title>MicrobeNet Type strains.</title>
        <authorList>
            <person name="Nicholson A.C."/>
        </authorList>
    </citation>
    <scope>NUCLEOTIDE SEQUENCE [LARGE SCALE GENOMIC DNA]</scope>
    <source>
        <strain evidence="3 4">ATCC BAA-14</strain>
    </source>
</reference>
<organism evidence="3 4">
    <name type="scientific">Gordonia polyisoprenivorans</name>
    <dbReference type="NCBI Taxonomy" id="84595"/>
    <lineage>
        <taxon>Bacteria</taxon>
        <taxon>Bacillati</taxon>
        <taxon>Actinomycetota</taxon>
        <taxon>Actinomycetes</taxon>
        <taxon>Mycobacteriales</taxon>
        <taxon>Gordoniaceae</taxon>
        <taxon>Gordonia</taxon>
    </lineage>
</organism>
<protein>
    <submittedName>
        <fullName evidence="3">Esterase-like activity of phytase family protein</fullName>
    </submittedName>
</protein>
<feature type="domain" description="Phytase-like" evidence="2">
    <location>
        <begin position="54"/>
        <end position="309"/>
    </location>
</feature>
<dbReference type="GeneID" id="90157664"/>
<dbReference type="InterPro" id="IPR027372">
    <property type="entry name" value="Phytase-like_dom"/>
</dbReference>
<dbReference type="AlphaFoldDB" id="A0A846WG22"/>
<dbReference type="Pfam" id="PF13449">
    <property type="entry name" value="Phytase-like"/>
    <property type="match status" value="1"/>
</dbReference>
<name>A0A846WG22_9ACTN</name>
<dbReference type="Proteomes" id="UP000563898">
    <property type="component" value="Unassembled WGS sequence"/>
</dbReference>
<sequence length="342" mass="36071">MRLRSWGAAFVSALAVTLTIGSGVATAVPGSPVPDQSMVTSRYVDTEIVPGIPSFGAISGIDQTANGDYAMISTDVGRAGPARFYTTHIDYYPSVGQLGVPRFTGGGTVLSPLNLPLLPGDAQFEGIRSVGGGYVVVSGGAHQFVRQIGPFGTFVRDLPLPAAWRPTRTAGVNGQNGLTGVAVGPRGQISVITAGGLRQDPGNAARLLTFGSGRGQSEYVYRTDPGKVAADVIAVNNTDFLVLERGRGRVTSIYWATTRGADAVTGKAKLSGSEKAMPKTEVFSANPLPQLVTGNMSGMAWGNWLPDVRGQNYRARMLYVVTNNMFAGPTRVHAIEVRFPRR</sequence>
<comment type="caution">
    <text evidence="3">The sequence shown here is derived from an EMBL/GenBank/DDBJ whole genome shotgun (WGS) entry which is preliminary data.</text>
</comment>
<evidence type="ECO:0000313" key="3">
    <source>
        <dbReference type="EMBL" id="NKY00735.1"/>
    </source>
</evidence>
<keyword evidence="1" id="KW-0732">Signal</keyword>
<evidence type="ECO:0000256" key="1">
    <source>
        <dbReference type="SAM" id="SignalP"/>
    </source>
</evidence>
<dbReference type="EMBL" id="JAAXPC010000002">
    <property type="protein sequence ID" value="NKY00735.1"/>
    <property type="molecule type" value="Genomic_DNA"/>
</dbReference>
<feature type="chain" id="PRO_5032558551" evidence="1">
    <location>
        <begin position="28"/>
        <end position="342"/>
    </location>
</feature>
<dbReference type="OMA" id="YTTHIDY"/>
<dbReference type="RefSeq" id="WP_006369403.1">
    <property type="nucleotide sequence ID" value="NZ_CP085887.1"/>
</dbReference>
<accession>A0A846WG22</accession>
<proteinExistence type="predicted"/>
<feature type="signal peptide" evidence="1">
    <location>
        <begin position="1"/>
        <end position="27"/>
    </location>
</feature>
<gene>
    <name evidence="3" type="ORF">HGA05_04035</name>
</gene>